<name>S7PUH8_GLOTA</name>
<feature type="domain" description="Rho termination factor-like N-terminal" evidence="2">
    <location>
        <begin position="9"/>
        <end position="51"/>
    </location>
</feature>
<dbReference type="GO" id="GO:0006353">
    <property type="term" value="P:DNA-templated transcription termination"/>
    <property type="evidence" value="ECO:0007669"/>
    <property type="project" value="InterPro"/>
</dbReference>
<feature type="compositionally biased region" description="Polar residues" evidence="1">
    <location>
        <begin position="204"/>
        <end position="228"/>
    </location>
</feature>
<dbReference type="AlphaFoldDB" id="S7PUH8"/>
<evidence type="ECO:0000259" key="2">
    <source>
        <dbReference type="SMART" id="SM00959"/>
    </source>
</evidence>
<dbReference type="OrthoDB" id="2368680at2759"/>
<reference evidence="3 4" key="1">
    <citation type="journal article" date="2012" name="Science">
        <title>The Paleozoic origin of enzymatic lignin decomposition reconstructed from 31 fungal genomes.</title>
        <authorList>
            <person name="Floudas D."/>
            <person name="Binder M."/>
            <person name="Riley R."/>
            <person name="Barry K."/>
            <person name="Blanchette R.A."/>
            <person name="Henrissat B."/>
            <person name="Martinez A.T."/>
            <person name="Otillar R."/>
            <person name="Spatafora J.W."/>
            <person name="Yadav J.S."/>
            <person name="Aerts A."/>
            <person name="Benoit I."/>
            <person name="Boyd A."/>
            <person name="Carlson A."/>
            <person name="Copeland A."/>
            <person name="Coutinho P.M."/>
            <person name="de Vries R.P."/>
            <person name="Ferreira P."/>
            <person name="Findley K."/>
            <person name="Foster B."/>
            <person name="Gaskell J."/>
            <person name="Glotzer D."/>
            <person name="Gorecki P."/>
            <person name="Heitman J."/>
            <person name="Hesse C."/>
            <person name="Hori C."/>
            <person name="Igarashi K."/>
            <person name="Jurgens J.A."/>
            <person name="Kallen N."/>
            <person name="Kersten P."/>
            <person name="Kohler A."/>
            <person name="Kuees U."/>
            <person name="Kumar T.K.A."/>
            <person name="Kuo A."/>
            <person name="LaButti K."/>
            <person name="Larrondo L.F."/>
            <person name="Lindquist E."/>
            <person name="Ling A."/>
            <person name="Lombard V."/>
            <person name="Lucas S."/>
            <person name="Lundell T."/>
            <person name="Martin R."/>
            <person name="McLaughlin D.J."/>
            <person name="Morgenstern I."/>
            <person name="Morin E."/>
            <person name="Murat C."/>
            <person name="Nagy L.G."/>
            <person name="Nolan M."/>
            <person name="Ohm R.A."/>
            <person name="Patyshakuliyeva A."/>
            <person name="Rokas A."/>
            <person name="Ruiz-Duenas F.J."/>
            <person name="Sabat G."/>
            <person name="Salamov A."/>
            <person name="Samejima M."/>
            <person name="Schmutz J."/>
            <person name="Slot J.C."/>
            <person name="St John F."/>
            <person name="Stenlid J."/>
            <person name="Sun H."/>
            <person name="Sun S."/>
            <person name="Syed K."/>
            <person name="Tsang A."/>
            <person name="Wiebenga A."/>
            <person name="Young D."/>
            <person name="Pisabarro A."/>
            <person name="Eastwood D.C."/>
            <person name="Martin F."/>
            <person name="Cullen D."/>
            <person name="Grigoriev I.V."/>
            <person name="Hibbett D.S."/>
        </authorList>
    </citation>
    <scope>NUCLEOTIDE SEQUENCE [LARGE SCALE GENOMIC DNA]</scope>
    <source>
        <strain evidence="3 4">ATCC 11539</strain>
    </source>
</reference>
<keyword evidence="4" id="KW-1185">Reference proteome</keyword>
<dbReference type="Gene3D" id="1.10.720.30">
    <property type="entry name" value="SAP domain"/>
    <property type="match status" value="1"/>
</dbReference>
<feature type="region of interest" description="Disordered" evidence="1">
    <location>
        <begin position="66"/>
        <end position="117"/>
    </location>
</feature>
<protein>
    <recommendedName>
        <fullName evidence="2">Rho termination factor-like N-terminal domain-containing protein</fullName>
    </recommendedName>
</protein>
<accession>S7PUH8</accession>
<dbReference type="EMBL" id="KB469312">
    <property type="protein sequence ID" value="EPQ51018.1"/>
    <property type="molecule type" value="Genomic_DNA"/>
</dbReference>
<dbReference type="InterPro" id="IPR036361">
    <property type="entry name" value="SAP_dom_sf"/>
</dbReference>
<evidence type="ECO:0000313" key="3">
    <source>
        <dbReference type="EMBL" id="EPQ51018.1"/>
    </source>
</evidence>
<sequence length="442" mass="46593">MAAASTTNELSKLTVAQLKALCKEKHISGYSKLTKPALIQKILAASDASDNSVAAVFSSVSLSTVESSVSEASHGPAARRTTKEGLDAPARRTETPKDFTQDSTPNASGPGHLGLPNVTTGRVGSDAMASVRNLAVAANELAEAPAIGETDGSPPSARVAPTPDVSTSLSKDLVDASSGRLRNSPTRWPSHVLHSEKVEYMRVPTTSSRQLDVSTPGSGPTRPSNKTTDGYALNLLAKRPGSTLVPSHQGKKAKIAVDFGSSHARAGTTSASRTHRASCVTASDLPPCPVSVAPSKTSAFVMGPPHQDDRSPEVSGPADRTVAKQAKRFKPLAICKPVKPHISAPSRKVNGPSSACDESLALTSLRPSHLDSAEFFVFPYKSFAVPECTRISLPPSLSQRKRVQRWAVILSGLSDAERRQCAQVSRMFRYAGASFRPCLADN</sequence>
<feature type="region of interest" description="Disordered" evidence="1">
    <location>
        <begin position="146"/>
        <end position="188"/>
    </location>
</feature>
<dbReference type="HOGENOM" id="CLU_619714_0_0_1"/>
<dbReference type="RefSeq" id="XP_007870466.1">
    <property type="nucleotide sequence ID" value="XM_007872275.1"/>
</dbReference>
<evidence type="ECO:0000256" key="1">
    <source>
        <dbReference type="SAM" id="MobiDB-lite"/>
    </source>
</evidence>
<proteinExistence type="predicted"/>
<feature type="compositionally biased region" description="Basic and acidic residues" evidence="1">
    <location>
        <begin position="81"/>
        <end position="100"/>
    </location>
</feature>
<evidence type="ECO:0000313" key="4">
    <source>
        <dbReference type="Proteomes" id="UP000030669"/>
    </source>
</evidence>
<feature type="region of interest" description="Disordered" evidence="1">
    <location>
        <begin position="204"/>
        <end position="229"/>
    </location>
</feature>
<organism evidence="3 4">
    <name type="scientific">Gloeophyllum trabeum (strain ATCC 11539 / FP-39264 / Madison 617)</name>
    <name type="common">Brown rot fungus</name>
    <dbReference type="NCBI Taxonomy" id="670483"/>
    <lineage>
        <taxon>Eukaryota</taxon>
        <taxon>Fungi</taxon>
        <taxon>Dikarya</taxon>
        <taxon>Basidiomycota</taxon>
        <taxon>Agaricomycotina</taxon>
        <taxon>Agaricomycetes</taxon>
        <taxon>Gloeophyllales</taxon>
        <taxon>Gloeophyllaceae</taxon>
        <taxon>Gloeophyllum</taxon>
    </lineage>
</organism>
<dbReference type="InterPro" id="IPR011112">
    <property type="entry name" value="Rho-like_N"/>
</dbReference>
<dbReference type="KEGG" id="gtr:GLOTRDRAFT_133344"/>
<gene>
    <name evidence="3" type="ORF">GLOTRDRAFT_133344</name>
</gene>
<dbReference type="Proteomes" id="UP000030669">
    <property type="component" value="Unassembled WGS sequence"/>
</dbReference>
<dbReference type="SMART" id="SM00959">
    <property type="entry name" value="Rho_N"/>
    <property type="match status" value="1"/>
</dbReference>
<dbReference type="GeneID" id="19302713"/>